<evidence type="ECO:0000313" key="2">
    <source>
        <dbReference type="Proteomes" id="UP000621799"/>
    </source>
</evidence>
<sequence length="81" mass="8974">MPENFLPNPASCDLKTMSTTQPPEPVKILVIGSPLGVTNTIHTLHRLGFAQVGEWSPLVPTQNQGEVMSILMRRLRLSQPR</sequence>
<dbReference type="RefSeq" id="WP_264320291.1">
    <property type="nucleotide sequence ID" value="NZ_JADEXN010000050.1"/>
</dbReference>
<proteinExistence type="predicted"/>
<evidence type="ECO:0000313" key="1">
    <source>
        <dbReference type="EMBL" id="MBE9040036.1"/>
    </source>
</evidence>
<organism evidence="1 2">
    <name type="scientific">Zarconia navalis LEGE 11467</name>
    <dbReference type="NCBI Taxonomy" id="1828826"/>
    <lineage>
        <taxon>Bacteria</taxon>
        <taxon>Bacillati</taxon>
        <taxon>Cyanobacteriota</taxon>
        <taxon>Cyanophyceae</taxon>
        <taxon>Oscillatoriophycideae</taxon>
        <taxon>Oscillatoriales</taxon>
        <taxon>Oscillatoriales incertae sedis</taxon>
        <taxon>Zarconia</taxon>
        <taxon>Zarconia navalis</taxon>
    </lineage>
</organism>
<dbReference type="AlphaFoldDB" id="A0A928VXF0"/>
<reference evidence="1" key="1">
    <citation type="submission" date="2020-10" db="EMBL/GenBank/DDBJ databases">
        <authorList>
            <person name="Castelo-Branco R."/>
            <person name="Eusebio N."/>
            <person name="Adriana R."/>
            <person name="Vieira A."/>
            <person name="Brugerolle De Fraissinette N."/>
            <person name="Rezende De Castro R."/>
            <person name="Schneider M.P."/>
            <person name="Vasconcelos V."/>
            <person name="Leao P.N."/>
        </authorList>
    </citation>
    <scope>NUCLEOTIDE SEQUENCE</scope>
    <source>
        <strain evidence="1">LEGE 11467</strain>
    </source>
</reference>
<dbReference type="Proteomes" id="UP000621799">
    <property type="component" value="Unassembled WGS sequence"/>
</dbReference>
<keyword evidence="2" id="KW-1185">Reference proteome</keyword>
<gene>
    <name evidence="1" type="ORF">IQ235_04415</name>
</gene>
<name>A0A928VXF0_9CYAN</name>
<dbReference type="EMBL" id="JADEXN010000050">
    <property type="protein sequence ID" value="MBE9040036.1"/>
    <property type="molecule type" value="Genomic_DNA"/>
</dbReference>
<accession>A0A928VXF0</accession>
<comment type="caution">
    <text evidence="1">The sequence shown here is derived from an EMBL/GenBank/DDBJ whole genome shotgun (WGS) entry which is preliminary data.</text>
</comment>
<protein>
    <submittedName>
        <fullName evidence="1">Peptide ABC transporter substrate-binding protein</fullName>
    </submittedName>
</protein>